<dbReference type="InterPro" id="IPR000198">
    <property type="entry name" value="RhoGAP_dom"/>
</dbReference>
<proteinExistence type="predicted"/>
<dbReference type="GO" id="GO:0007165">
    <property type="term" value="P:signal transduction"/>
    <property type="evidence" value="ECO:0007669"/>
    <property type="project" value="InterPro"/>
</dbReference>
<dbReference type="AlphaFoldDB" id="A0A1J4J5L3"/>
<dbReference type="CDD" id="cd00159">
    <property type="entry name" value="RhoGAP"/>
    <property type="match status" value="1"/>
</dbReference>
<dbReference type="InterPro" id="IPR008936">
    <property type="entry name" value="Rho_GTPase_activation_prot"/>
</dbReference>
<name>A0A1J4J5L3_9EUKA</name>
<evidence type="ECO:0000313" key="3">
    <source>
        <dbReference type="EMBL" id="OHS92741.1"/>
    </source>
</evidence>
<dbReference type="Pfam" id="PF00620">
    <property type="entry name" value="RhoGAP"/>
    <property type="match status" value="1"/>
</dbReference>
<dbReference type="GO" id="GO:0005096">
    <property type="term" value="F:GTPase activator activity"/>
    <property type="evidence" value="ECO:0007669"/>
    <property type="project" value="TreeGrafter"/>
</dbReference>
<dbReference type="Gene3D" id="1.10.555.10">
    <property type="entry name" value="Rho GTPase activation protein"/>
    <property type="match status" value="1"/>
</dbReference>
<evidence type="ECO:0000259" key="1">
    <source>
        <dbReference type="PROSITE" id="PS50238"/>
    </source>
</evidence>
<sequence>MSTLDRYYRYYDKNHGTDYYHNPITNKITWRFPKNAEVYDGMTNEKIKRPKNPNLMPRKLISCETMEVKSEQPPKRFLNRGSSMTIASNYSKRTNNFSKKRRTTLLSLAKQQSSEIFAGLKNNKRSDNSSYLPENSGDDLYTFDFPLFITTYINLKKKHVKKSGKHDKYLSYESAKSAKDSIPVLKTTDRSLSKVAVTCFQHINDFCSGSKLKAFELFCILQDTKNQNLTDEVFVQLVKQTRNNSNNDNLFKVWELILLVSSFFVASPNIQKLVRNTLAINAYGTNKSISTIATLAYLRLISRHPDLDQRLNVKNLVDSIVNTEKRGYSPFSTTLNEQMWYQRQISPKCTIPLTLPLIVHYIFKNKGPETNGLFKKSGNDESIDVLLDKFLNNHSVLKETSPIDCASLLKRWFSELRSPIMPNKFYAYFEKDPEMSVEIIQKVPLYNRMTAMYVIGFLQDILQYEKTTGFSLPLLSNIFGALFFPPIEEYSNKVIQCTKIGKGVVTNLVKNWNTKSIYPLSTDLLPDEMFK</sequence>
<dbReference type="PROSITE" id="PS50238">
    <property type="entry name" value="RHOGAP"/>
    <property type="match status" value="1"/>
</dbReference>
<dbReference type="EMBL" id="MLAK01001470">
    <property type="protein sequence ID" value="OHS92741.1"/>
    <property type="molecule type" value="Genomic_DNA"/>
</dbReference>
<dbReference type="GO" id="GO:0005856">
    <property type="term" value="C:cytoskeleton"/>
    <property type="evidence" value="ECO:0007669"/>
    <property type="project" value="InterPro"/>
</dbReference>
<evidence type="ECO:0008006" key="5">
    <source>
        <dbReference type="Google" id="ProtNLM"/>
    </source>
</evidence>
<feature type="domain" description="MyTH4" evidence="2">
    <location>
        <begin position="175"/>
        <end position="323"/>
    </location>
</feature>
<dbReference type="OrthoDB" id="437889at2759"/>
<keyword evidence="4" id="KW-1185">Reference proteome</keyword>
<dbReference type="PANTHER" id="PTHR45876:SF8">
    <property type="entry name" value="FI04035P"/>
    <property type="match status" value="1"/>
</dbReference>
<evidence type="ECO:0000259" key="2">
    <source>
        <dbReference type="PROSITE" id="PS51016"/>
    </source>
</evidence>
<dbReference type="VEuPathDB" id="TrichDB:TRFO_12286"/>
<accession>A0A1J4J5L3</accession>
<feature type="domain" description="Rho-GAP" evidence="1">
    <location>
        <begin position="333"/>
        <end position="516"/>
    </location>
</feature>
<comment type="caution">
    <text evidence="3">The sequence shown here is derived from an EMBL/GenBank/DDBJ whole genome shotgun (WGS) entry which is preliminary data.</text>
</comment>
<gene>
    <name evidence="3" type="ORF">TRFO_12286</name>
</gene>
<dbReference type="GO" id="GO:0005737">
    <property type="term" value="C:cytoplasm"/>
    <property type="evidence" value="ECO:0007669"/>
    <property type="project" value="TreeGrafter"/>
</dbReference>
<organism evidence="3 4">
    <name type="scientific">Tritrichomonas foetus</name>
    <dbReference type="NCBI Taxonomy" id="1144522"/>
    <lineage>
        <taxon>Eukaryota</taxon>
        <taxon>Metamonada</taxon>
        <taxon>Parabasalia</taxon>
        <taxon>Tritrichomonadida</taxon>
        <taxon>Tritrichomonadidae</taxon>
        <taxon>Tritrichomonas</taxon>
    </lineage>
</organism>
<dbReference type="Proteomes" id="UP000179807">
    <property type="component" value="Unassembled WGS sequence"/>
</dbReference>
<dbReference type="InterPro" id="IPR038185">
    <property type="entry name" value="MyTH4_dom_sf"/>
</dbReference>
<dbReference type="PANTHER" id="PTHR45876">
    <property type="entry name" value="FI04035P"/>
    <property type="match status" value="1"/>
</dbReference>
<dbReference type="Gene3D" id="1.25.40.530">
    <property type="entry name" value="MyTH4 domain"/>
    <property type="match status" value="1"/>
</dbReference>
<evidence type="ECO:0000313" key="4">
    <source>
        <dbReference type="Proteomes" id="UP000179807"/>
    </source>
</evidence>
<dbReference type="RefSeq" id="XP_068345878.1">
    <property type="nucleotide sequence ID" value="XM_068496539.1"/>
</dbReference>
<dbReference type="GeneID" id="94831243"/>
<protein>
    <recommendedName>
        <fullName evidence="5">RhoGAP domain containing protein</fullName>
    </recommendedName>
</protein>
<dbReference type="SUPFAM" id="SSF48350">
    <property type="entry name" value="GTPase activation domain, GAP"/>
    <property type="match status" value="1"/>
</dbReference>
<dbReference type="Pfam" id="PF00784">
    <property type="entry name" value="MyTH4"/>
    <property type="match status" value="1"/>
</dbReference>
<dbReference type="PROSITE" id="PS51016">
    <property type="entry name" value="MYTH4"/>
    <property type="match status" value="1"/>
</dbReference>
<reference evidence="3" key="1">
    <citation type="submission" date="2016-10" db="EMBL/GenBank/DDBJ databases">
        <authorList>
            <person name="Benchimol M."/>
            <person name="Almeida L.G."/>
            <person name="Vasconcelos A.T."/>
            <person name="Perreira-Neves A."/>
            <person name="Rosa I.A."/>
            <person name="Tasca T."/>
            <person name="Bogo M.R."/>
            <person name="de Souza W."/>
        </authorList>
    </citation>
    <scope>NUCLEOTIDE SEQUENCE [LARGE SCALE GENOMIC DNA]</scope>
    <source>
        <strain evidence="3">K</strain>
    </source>
</reference>
<dbReference type="InterPro" id="IPR000857">
    <property type="entry name" value="MyTH4_dom"/>
</dbReference>
<dbReference type="SMART" id="SM00324">
    <property type="entry name" value="RhoGAP"/>
    <property type="match status" value="1"/>
</dbReference>